<dbReference type="PANTHER" id="PTHR30621:SF0">
    <property type="entry name" value="BIFUNCTIONAL GLUTAMINE SYNTHETASE ADENYLYLTRANSFERASE_ADENYLYL-REMOVING ENZYME"/>
    <property type="match status" value="1"/>
</dbReference>
<evidence type="ECO:0000256" key="3">
    <source>
        <dbReference type="ARBA" id="ARBA00022741"/>
    </source>
</evidence>
<feature type="domain" description="PII-uridylyltransferase/Glutamine-synthetase adenylyltransferase" evidence="8">
    <location>
        <begin position="369"/>
        <end position="468"/>
    </location>
</feature>
<organism evidence="9 10">
    <name type="scientific">Bifidobacterium favimelis</name>
    <dbReference type="NCBI Taxonomy" id="3122979"/>
    <lineage>
        <taxon>Bacteria</taxon>
        <taxon>Bacillati</taxon>
        <taxon>Actinomycetota</taxon>
        <taxon>Actinomycetes</taxon>
        <taxon>Bifidobacteriales</taxon>
        <taxon>Bifidobacteriaceae</taxon>
        <taxon>Bifidobacterium</taxon>
    </lineage>
</organism>
<evidence type="ECO:0000256" key="2">
    <source>
        <dbReference type="ARBA" id="ARBA00022695"/>
    </source>
</evidence>
<keyword evidence="3" id="KW-0547">Nucleotide-binding</keyword>
<dbReference type="Pfam" id="PF03710">
    <property type="entry name" value="GlnE"/>
    <property type="match status" value="2"/>
</dbReference>
<evidence type="ECO:0000256" key="6">
    <source>
        <dbReference type="ARBA" id="ARBA00023268"/>
    </source>
</evidence>
<dbReference type="PANTHER" id="PTHR30621">
    <property type="entry name" value="GLUTAMINE SYNTHETASE ADENYLYLTRANSFERASE"/>
    <property type="match status" value="1"/>
</dbReference>
<keyword evidence="2 9" id="KW-0548">Nucleotidyltransferase</keyword>
<accession>A0ABU8ZMZ6</accession>
<dbReference type="InterPro" id="IPR043519">
    <property type="entry name" value="NT_sf"/>
</dbReference>
<proteinExistence type="predicted"/>
<keyword evidence="1 9" id="KW-0808">Transferase</keyword>
<dbReference type="EMBL" id="JBANBB010000001">
    <property type="protein sequence ID" value="MEK0306616.1"/>
    <property type="molecule type" value="Genomic_DNA"/>
</dbReference>
<dbReference type="Gene3D" id="1.20.120.330">
    <property type="entry name" value="Nucleotidyltransferases domain 2"/>
    <property type="match status" value="2"/>
</dbReference>
<comment type="caution">
    <text evidence="9">The sequence shown here is derived from an EMBL/GenBank/DDBJ whole genome shotgun (WGS) entry which is preliminary data.</text>
</comment>
<evidence type="ECO:0000313" key="9">
    <source>
        <dbReference type="EMBL" id="MEK0306616.1"/>
    </source>
</evidence>
<dbReference type="EC" id="2.7.7.89" evidence="9"/>
<evidence type="ECO:0000259" key="7">
    <source>
        <dbReference type="Pfam" id="PF03710"/>
    </source>
</evidence>
<dbReference type="EC" id="2.7.7.42" evidence="9"/>
<dbReference type="Pfam" id="PF08335">
    <property type="entry name" value="GlnD_UR_UTase"/>
    <property type="match status" value="2"/>
</dbReference>
<dbReference type="SUPFAM" id="SSF81593">
    <property type="entry name" value="Nucleotidyltransferase substrate binding subunit/domain"/>
    <property type="match status" value="2"/>
</dbReference>
<keyword evidence="6" id="KW-0511">Multifunctional enzyme</keyword>
<keyword evidence="10" id="KW-1185">Reference proteome</keyword>
<dbReference type="Gene3D" id="3.30.460.10">
    <property type="entry name" value="Beta Polymerase, domain 2"/>
    <property type="match status" value="2"/>
</dbReference>
<dbReference type="SUPFAM" id="SSF81301">
    <property type="entry name" value="Nucleotidyltransferase"/>
    <property type="match status" value="2"/>
</dbReference>
<feature type="domain" description="Glutamate-ammonia ligase adenylyltransferase repeated" evidence="7">
    <location>
        <begin position="91"/>
        <end position="346"/>
    </location>
</feature>
<dbReference type="GO" id="GO:0008882">
    <property type="term" value="F:[glutamate-ammonia-ligase] adenylyltransferase activity"/>
    <property type="evidence" value="ECO:0007669"/>
    <property type="project" value="UniProtKB-EC"/>
</dbReference>
<keyword evidence="5" id="KW-0460">Magnesium</keyword>
<dbReference type="RefSeq" id="WP_340469157.1">
    <property type="nucleotide sequence ID" value="NZ_JBANBB010000001.1"/>
</dbReference>
<sequence length="1042" mass="115465">MIGDEESGFSAYDLIHSGLQDMDRSRQGLERLRRVGLKDPALRCILGSLASACDPDAALNALVPIVESWPGQAGGHGFLDCTGGGEVRATSRLIRVLGASEAMGRLMRSRPDLVRAAACDPDSLLLLTREERVSRILRAVGDASDGSGGRSPLAARSDALRAEYRLQLAALMAWDLEQADPVRVQPRVSAILSDMADAALTGALDIAMEETGGSASCRFAVIGMGKLGARELNYVSDVDLIYVVEPPQEGDGEDPGPEGPARDPVQVGTRVAILLQRVCQSVMTGSLEPPLWQVDTALRPEGRDGPLVRRLESHRDYYRSWAESWEFQALLKARPVAGDRGLGREYHRMAQDFVWSASQRRNFVYDCQEMRGRVERMIPERYRDREIKLGRGGLRDVEFTVQMLQLVHGRTDPSLRVTSTLEALAALAAGGYISEKHQTALAADYRFERVLEHRLQMWQLKRTHLFPDLGERSAGGLDATRSLTLPRLEANRDLKRLARAFDMHVDEMVATYDRVRRQVRSLHQAIYFRPMLPINAQLDDEEVSLRPQAARERFASIGFADPDAAVRHVQALTVGVTRSAKINRILLPAVLGWLGEGQDPDMGLLGWRNLEERFGSKSAYLGFLRDSTSAARRLCHVLSNSRYLGGALTKSVESVTWLGDDADLRPRDLPSLRSRCDSYRDRHADQAGEFASALRGMRRQEIERIGLGWMSGVIDQEQCLRGMSDVYDAAVGAALDWAVGRHTTLAGLDGPPAAMTVIAMGRYGGREVNFNSDADAILVYRPARGADDATAGRFARDVVTDLRAVLSGPLTLEPKIDLDLDLRPEGRQGPLVRSLDSCREYYFNWSQVWEHQALLRARPAAGDPDLARDFLEEVADPLRYPATPPDGEAVSRIRKLKARMEAERLPRGVRRDRHLKLGRGGLSDVEWTVQLLQLQHACDLPCLRTTSTLQALQGLEEAGLVGEEDARVLERSWVLCTSARNGNYLWSGRATQADILPDDGFVLGGIAVYLGYPAHRGQEFANELLGAMRRCREVMDRLFYGL</sequence>
<reference evidence="9 10" key="1">
    <citation type="submission" date="2024-02" db="EMBL/GenBank/DDBJ databases">
        <title>Bifidobacterium honeyensis sp. nov., isolated from the comb honey.</title>
        <authorList>
            <person name="Liu W."/>
            <person name="Li Y."/>
        </authorList>
    </citation>
    <scope>NUCLEOTIDE SEQUENCE [LARGE SCALE GENOMIC DNA]</scope>
    <source>
        <strain evidence="9 10">IMAU50988</strain>
    </source>
</reference>
<dbReference type="CDD" id="cd05401">
    <property type="entry name" value="NT_GlnE_GlnD_like"/>
    <property type="match status" value="2"/>
</dbReference>
<dbReference type="InterPro" id="IPR005190">
    <property type="entry name" value="GlnE_rpt_dom"/>
</dbReference>
<dbReference type="GO" id="GO:0047388">
    <property type="term" value="F:[glutamine synthetase]-adenylyl-L-tyrosine phosphorylase activity"/>
    <property type="evidence" value="ECO:0007669"/>
    <property type="project" value="UniProtKB-EC"/>
</dbReference>
<evidence type="ECO:0000256" key="5">
    <source>
        <dbReference type="ARBA" id="ARBA00022842"/>
    </source>
</evidence>
<feature type="domain" description="Glutamate-ammonia ligase adenylyltransferase repeated" evidence="7">
    <location>
        <begin position="633"/>
        <end position="872"/>
    </location>
</feature>
<evidence type="ECO:0000256" key="4">
    <source>
        <dbReference type="ARBA" id="ARBA00022840"/>
    </source>
</evidence>
<dbReference type="InterPro" id="IPR023057">
    <property type="entry name" value="GlnE"/>
</dbReference>
<keyword evidence="4" id="KW-0067">ATP-binding</keyword>
<evidence type="ECO:0000313" key="10">
    <source>
        <dbReference type="Proteomes" id="UP001373159"/>
    </source>
</evidence>
<feature type="domain" description="PII-uridylyltransferase/Glutamine-synthetase adenylyltransferase" evidence="8">
    <location>
        <begin position="895"/>
        <end position="1039"/>
    </location>
</feature>
<protein>
    <submittedName>
        <fullName evidence="9">Bifunctional [glutamine synthetase] adenylyltransferase/[glutamine synthetase]-adenylyl-L-tyrosine phosphorylase</fullName>
        <ecNumber evidence="9">2.7.7.42</ecNumber>
        <ecNumber evidence="9">2.7.7.89</ecNumber>
    </submittedName>
</protein>
<evidence type="ECO:0000256" key="1">
    <source>
        <dbReference type="ARBA" id="ARBA00022679"/>
    </source>
</evidence>
<name>A0ABU8ZMZ6_9BIFI</name>
<gene>
    <name evidence="9" type="ORF">V8P97_03930</name>
</gene>
<dbReference type="InterPro" id="IPR013546">
    <property type="entry name" value="PII_UdlTrfase/GS_AdlTrfase"/>
</dbReference>
<dbReference type="NCBIfam" id="NF010707">
    <property type="entry name" value="PRK14109.1"/>
    <property type="match status" value="1"/>
</dbReference>
<evidence type="ECO:0000259" key="8">
    <source>
        <dbReference type="Pfam" id="PF08335"/>
    </source>
</evidence>
<dbReference type="Proteomes" id="UP001373159">
    <property type="component" value="Unassembled WGS sequence"/>
</dbReference>